<dbReference type="Gene3D" id="2.60.40.10">
    <property type="entry name" value="Immunoglobulins"/>
    <property type="match status" value="1"/>
</dbReference>
<dbReference type="Pfam" id="PF00801">
    <property type="entry name" value="PKD"/>
    <property type="match status" value="1"/>
</dbReference>
<keyword evidence="3" id="KW-1185">Reference proteome</keyword>
<protein>
    <recommendedName>
        <fullName evidence="1">PKD domain-containing protein</fullName>
    </recommendedName>
</protein>
<comment type="caution">
    <text evidence="2">The sequence shown here is derived from an EMBL/GenBank/DDBJ whole genome shotgun (WGS) entry which is preliminary data.</text>
</comment>
<sequence length="159" mass="16769">MRVSDLQNFPAYPAPTGMEPGGWAIVGLAANFWAQTSAQLGEGLLLGQPAQVMFTPIGYHWTYGDGATTSTATGGASWEALGLTEFATTPTSHVYTEKGTFTVILTVDYRADYSFGDQGWRPVEGIVTVPSTPFTVVAANESTVLVAEDCNANPRGPGC</sequence>
<dbReference type="InterPro" id="IPR000601">
    <property type="entry name" value="PKD_dom"/>
</dbReference>
<dbReference type="OrthoDB" id="5192284at2"/>
<dbReference type="Proteomes" id="UP000298173">
    <property type="component" value="Unassembled WGS sequence"/>
</dbReference>
<dbReference type="InterPro" id="IPR035986">
    <property type="entry name" value="PKD_dom_sf"/>
</dbReference>
<accession>A0A4R8UT65</accession>
<dbReference type="EMBL" id="SOEY01000030">
    <property type="protein sequence ID" value="TFB69612.1"/>
    <property type="molecule type" value="Genomic_DNA"/>
</dbReference>
<dbReference type="InterPro" id="IPR013783">
    <property type="entry name" value="Ig-like_fold"/>
</dbReference>
<evidence type="ECO:0000259" key="1">
    <source>
        <dbReference type="PROSITE" id="PS50093"/>
    </source>
</evidence>
<dbReference type="AlphaFoldDB" id="A0A4R8UT65"/>
<evidence type="ECO:0000313" key="3">
    <source>
        <dbReference type="Proteomes" id="UP000298173"/>
    </source>
</evidence>
<reference evidence="2 3" key="1">
    <citation type="submission" date="2019-03" db="EMBL/GenBank/DDBJ databases">
        <title>Genomics of glacier-inhabiting Cryobacterium strains.</title>
        <authorList>
            <person name="Liu Q."/>
            <person name="Xin Y.-H."/>
        </authorList>
    </citation>
    <scope>NUCLEOTIDE SEQUENCE [LARGE SCALE GENOMIC DNA]</scope>
    <source>
        <strain evidence="2 3">HLT2-23</strain>
    </source>
</reference>
<name>A0A4R8UT65_9MICO</name>
<feature type="domain" description="PKD" evidence="1">
    <location>
        <begin position="55"/>
        <end position="107"/>
    </location>
</feature>
<evidence type="ECO:0000313" key="2">
    <source>
        <dbReference type="EMBL" id="TFB69612.1"/>
    </source>
</evidence>
<gene>
    <name evidence="2" type="ORF">E3O06_14875</name>
</gene>
<dbReference type="PROSITE" id="PS50093">
    <property type="entry name" value="PKD"/>
    <property type="match status" value="1"/>
</dbReference>
<dbReference type="SUPFAM" id="SSF49299">
    <property type="entry name" value="PKD domain"/>
    <property type="match status" value="1"/>
</dbReference>
<organism evidence="2 3">
    <name type="scientific">Cryobacterium glaciale</name>
    <dbReference type="NCBI Taxonomy" id="1259145"/>
    <lineage>
        <taxon>Bacteria</taxon>
        <taxon>Bacillati</taxon>
        <taxon>Actinomycetota</taxon>
        <taxon>Actinomycetes</taxon>
        <taxon>Micrococcales</taxon>
        <taxon>Microbacteriaceae</taxon>
        <taxon>Cryobacterium</taxon>
    </lineage>
</organism>
<dbReference type="GO" id="GO:0005975">
    <property type="term" value="P:carbohydrate metabolic process"/>
    <property type="evidence" value="ECO:0007669"/>
    <property type="project" value="UniProtKB-ARBA"/>
</dbReference>
<proteinExistence type="predicted"/>